<dbReference type="SMART" id="SM00271">
    <property type="entry name" value="DnaJ"/>
    <property type="match status" value="1"/>
</dbReference>
<dbReference type="InterPro" id="IPR001623">
    <property type="entry name" value="DnaJ_domain"/>
</dbReference>
<feature type="transmembrane region" description="Helical" evidence="2">
    <location>
        <begin position="249"/>
        <end position="272"/>
    </location>
</feature>
<dbReference type="SUPFAM" id="SSF46565">
    <property type="entry name" value="Chaperone J-domain"/>
    <property type="match status" value="1"/>
</dbReference>
<accession>A0A7C9EWQ5</accession>
<dbReference type="PANTHER" id="PTHR45270">
    <property type="entry name" value="OS03G0832900 PROTEIN"/>
    <property type="match status" value="1"/>
</dbReference>
<organism evidence="4">
    <name type="scientific">Opuntia streptacantha</name>
    <name type="common">Prickly pear cactus</name>
    <name type="synonym">Opuntia cardona</name>
    <dbReference type="NCBI Taxonomy" id="393608"/>
    <lineage>
        <taxon>Eukaryota</taxon>
        <taxon>Viridiplantae</taxon>
        <taxon>Streptophyta</taxon>
        <taxon>Embryophyta</taxon>
        <taxon>Tracheophyta</taxon>
        <taxon>Spermatophyta</taxon>
        <taxon>Magnoliopsida</taxon>
        <taxon>eudicotyledons</taxon>
        <taxon>Gunneridae</taxon>
        <taxon>Pentapetalae</taxon>
        <taxon>Caryophyllales</taxon>
        <taxon>Cactineae</taxon>
        <taxon>Cactaceae</taxon>
        <taxon>Opuntioideae</taxon>
        <taxon>Opuntia</taxon>
    </lineage>
</organism>
<feature type="domain" description="J" evidence="3">
    <location>
        <begin position="419"/>
        <end position="486"/>
    </location>
</feature>
<dbReference type="PROSITE" id="PS50076">
    <property type="entry name" value="DNAJ_2"/>
    <property type="match status" value="1"/>
</dbReference>
<feature type="transmembrane region" description="Helical" evidence="2">
    <location>
        <begin position="191"/>
        <end position="210"/>
    </location>
</feature>
<name>A0A7C9EWQ5_OPUST</name>
<evidence type="ECO:0000313" key="4">
    <source>
        <dbReference type="EMBL" id="MBA4674705.1"/>
    </source>
</evidence>
<dbReference type="InterPro" id="IPR036869">
    <property type="entry name" value="J_dom_sf"/>
</dbReference>
<feature type="compositionally biased region" description="Basic and acidic residues" evidence="1">
    <location>
        <begin position="45"/>
        <end position="54"/>
    </location>
</feature>
<reference evidence="4" key="1">
    <citation type="journal article" date="2013" name="J. Plant Res.">
        <title>Effect of fungi and light on seed germination of three Opuntia species from semiarid lands of central Mexico.</title>
        <authorList>
            <person name="Delgado-Sanchez P."/>
            <person name="Jimenez-Bremont J.F."/>
            <person name="Guerrero-Gonzalez Mde L."/>
            <person name="Flores J."/>
        </authorList>
    </citation>
    <scope>NUCLEOTIDE SEQUENCE</scope>
    <source>
        <tissue evidence="4">Cladode</tissue>
    </source>
</reference>
<reference evidence="4" key="2">
    <citation type="submission" date="2020-07" db="EMBL/GenBank/DDBJ databases">
        <authorList>
            <person name="Vera ALvarez R."/>
            <person name="Arias-Moreno D.M."/>
            <person name="Jimenez-Jacinto V."/>
            <person name="Jimenez-Bremont J.F."/>
            <person name="Swaminathan K."/>
            <person name="Moose S.P."/>
            <person name="Guerrero-Gonzalez M.L."/>
            <person name="Marino-Ramirez L."/>
            <person name="Landsman D."/>
            <person name="Rodriguez-Kessler M."/>
            <person name="Delgado-Sanchez P."/>
        </authorList>
    </citation>
    <scope>NUCLEOTIDE SEQUENCE</scope>
    <source>
        <tissue evidence="4">Cladode</tissue>
    </source>
</reference>
<keyword evidence="2" id="KW-1133">Transmembrane helix</keyword>
<feature type="transmembrane region" description="Helical" evidence="2">
    <location>
        <begin position="222"/>
        <end position="242"/>
    </location>
</feature>
<dbReference type="InterPro" id="IPR018253">
    <property type="entry name" value="DnaJ_domain_CS"/>
</dbReference>
<dbReference type="InterPro" id="IPR032843">
    <property type="entry name" value="Jiv"/>
</dbReference>
<dbReference type="EMBL" id="GISG01264063">
    <property type="protein sequence ID" value="MBA4674705.1"/>
    <property type="molecule type" value="Transcribed_RNA"/>
</dbReference>
<dbReference type="PROSITE" id="PS00636">
    <property type="entry name" value="DNAJ_1"/>
    <property type="match status" value="1"/>
</dbReference>
<keyword evidence="2" id="KW-0472">Membrane</keyword>
<feature type="compositionally biased region" description="Basic residues" evidence="1">
    <location>
        <begin position="709"/>
        <end position="719"/>
    </location>
</feature>
<dbReference type="CDD" id="cd06257">
    <property type="entry name" value="DnaJ"/>
    <property type="match status" value="1"/>
</dbReference>
<sequence length="719" mass="80094">MARKGNRPRKGIDQTPLKNKKKESELQAVADELPGEQRNSSFIENIDKGPLSHDGRKRNRQSRNSHTKDEQQVDTMETVGSSLHDCGLVGKTAEEFGSRDVDKPFDGDHKLRNLSGDFDHLANGCDANVRAENVQFSYISALHQLKSSALSVLRTSCGWLERQRPVFVAVTNSIYRFRDVIQLKLVQTYPIVLKWLFHLGNIVLLVSLIWLDCAYRGMDSLVRMGTTSFLSVLWFSVLSLIAMIGTFKFLVMLAFAAGFAVLVGLTILLLILGVSGAIFLWFYGSFWTTTFAIILAGLAFILGRERVALLISTVYSVYCAWTYVGWLGVLLGLNLSFISSDALIYFMKNNIDEQRYKASEQADGIHGDRNYFTGEAHYSFADNASGQSADRGAGVASTSGADSDITSEDEVVRLLSCTDHYSALGLSRYQQVDASVLRREYRKKAMLVHPDKNMGNEKAAEAFKKLQNAYEILLDSLKRKAYDDELRREELLNYYCRFQNASLKNGRHGFFPNGFARSEGDGEDPLAESRRISCKKCGSFHIWFLTKKSKFKARWCQECKDFHQAKDGDGWVEQSSQPLLFGILQKVDLPVAYVCADGRVYDATEWYICQGMRCPANSHKTSFHVNTSLTKNGSGKGSTSSHRGGGPTAFNMEENMTEEEFFEWLHNAMQSGTFENFGGGASGKGPQTGTRTSPKSGPPNPGGGGSSSSKRKKKGKKQW</sequence>
<evidence type="ECO:0000259" key="3">
    <source>
        <dbReference type="PROSITE" id="PS50076"/>
    </source>
</evidence>
<dbReference type="Pfam" id="PF14901">
    <property type="entry name" value="Jiv90"/>
    <property type="match status" value="1"/>
</dbReference>
<feature type="region of interest" description="Disordered" evidence="1">
    <location>
        <begin position="673"/>
        <end position="719"/>
    </location>
</feature>
<feature type="compositionally biased region" description="Low complexity" evidence="1">
    <location>
        <begin position="627"/>
        <end position="641"/>
    </location>
</feature>
<dbReference type="PANTHER" id="PTHR45270:SF4">
    <property type="entry name" value="CHAPERONE DNAJ-DOMAIN SUPERFAMILY PROTEIN"/>
    <property type="match status" value="1"/>
</dbReference>
<feature type="transmembrane region" description="Helical" evidence="2">
    <location>
        <begin position="278"/>
        <end position="300"/>
    </location>
</feature>
<keyword evidence="2" id="KW-0812">Transmembrane</keyword>
<dbReference type="Gene3D" id="1.10.287.110">
    <property type="entry name" value="DnaJ domain"/>
    <property type="match status" value="1"/>
</dbReference>
<feature type="region of interest" description="Disordered" evidence="1">
    <location>
        <begin position="625"/>
        <end position="651"/>
    </location>
</feature>
<proteinExistence type="predicted"/>
<dbReference type="PRINTS" id="PR00625">
    <property type="entry name" value="JDOMAIN"/>
</dbReference>
<dbReference type="Pfam" id="PF00226">
    <property type="entry name" value="DnaJ"/>
    <property type="match status" value="1"/>
</dbReference>
<dbReference type="AlphaFoldDB" id="A0A7C9EWQ5"/>
<feature type="region of interest" description="Disordered" evidence="1">
    <location>
        <begin position="1"/>
        <end position="79"/>
    </location>
</feature>
<evidence type="ECO:0000256" key="2">
    <source>
        <dbReference type="SAM" id="Phobius"/>
    </source>
</evidence>
<evidence type="ECO:0000256" key="1">
    <source>
        <dbReference type="SAM" id="MobiDB-lite"/>
    </source>
</evidence>
<protein>
    <recommendedName>
        <fullName evidence="3">J domain-containing protein</fullName>
    </recommendedName>
</protein>
<feature type="compositionally biased region" description="Basic residues" evidence="1">
    <location>
        <begin position="55"/>
        <end position="65"/>
    </location>
</feature>